<accession>A0A090QKA7</accession>
<keyword evidence="1" id="KW-0472">Membrane</keyword>
<feature type="transmembrane region" description="Helical" evidence="1">
    <location>
        <begin position="43"/>
        <end position="72"/>
    </location>
</feature>
<organism evidence="2 3">
    <name type="scientific">Nonlabens tegetincola</name>
    <dbReference type="NCBI Taxonomy" id="323273"/>
    <lineage>
        <taxon>Bacteria</taxon>
        <taxon>Pseudomonadati</taxon>
        <taxon>Bacteroidota</taxon>
        <taxon>Flavobacteriia</taxon>
        <taxon>Flavobacteriales</taxon>
        <taxon>Flavobacteriaceae</taxon>
        <taxon>Nonlabens</taxon>
    </lineage>
</organism>
<sequence>MFKHLKIPRSFHQFNLKNAIIWLGLLMFGIYVGFPSKEFITAIYIYLLSLVLISRLNLFLKIALTFLLLAFFGWFYRQYFLLIPFLALVIYGLSYIKIKNRVLTVLVVGILTACFMSLSYGLVKGEFMSQGSREALNKRRVERGDSNAATMIVSPVETDTFHGEAFGIVYGFFTVNLPVTGLRFILKPHVIAFVIWQLGLFIYLLYLYSIVLKNKEKYLHEQWVFHLLFAYFVIQGVFEPDLGSAVKHKLGVFPWIWLAFYYNKGLIKRPTKIKRYVFKLAKNN</sequence>
<keyword evidence="1" id="KW-0812">Transmembrane</keyword>
<name>A0A090QKA7_9FLAO</name>
<keyword evidence="3" id="KW-1185">Reference proteome</keyword>
<feature type="transmembrane region" description="Helical" evidence="1">
    <location>
        <begin position="223"/>
        <end position="238"/>
    </location>
</feature>
<dbReference type="EMBL" id="BBML01000001">
    <property type="protein sequence ID" value="GAK95946.1"/>
    <property type="molecule type" value="Genomic_DNA"/>
</dbReference>
<feature type="transmembrane region" description="Helical" evidence="1">
    <location>
        <begin position="191"/>
        <end position="211"/>
    </location>
</feature>
<feature type="transmembrane region" description="Helical" evidence="1">
    <location>
        <begin position="20"/>
        <end position="37"/>
    </location>
</feature>
<feature type="transmembrane region" description="Helical" evidence="1">
    <location>
        <begin position="165"/>
        <end position="185"/>
    </location>
</feature>
<gene>
    <name evidence="2" type="ORF">JCM19294_2728</name>
</gene>
<evidence type="ECO:0000313" key="2">
    <source>
        <dbReference type="EMBL" id="GAK95946.1"/>
    </source>
</evidence>
<keyword evidence="1" id="KW-1133">Transmembrane helix</keyword>
<dbReference type="Proteomes" id="UP000029221">
    <property type="component" value="Unassembled WGS sequence"/>
</dbReference>
<dbReference type="eggNOG" id="ENOG502ZIPD">
    <property type="taxonomic scope" value="Bacteria"/>
</dbReference>
<feature type="transmembrane region" description="Helical" evidence="1">
    <location>
        <begin position="102"/>
        <end position="123"/>
    </location>
</feature>
<feature type="transmembrane region" description="Helical" evidence="1">
    <location>
        <begin position="250"/>
        <end position="267"/>
    </location>
</feature>
<comment type="caution">
    <text evidence="2">The sequence shown here is derived from an EMBL/GenBank/DDBJ whole genome shotgun (WGS) entry which is preliminary data.</text>
</comment>
<evidence type="ECO:0000313" key="3">
    <source>
        <dbReference type="Proteomes" id="UP000029221"/>
    </source>
</evidence>
<proteinExistence type="predicted"/>
<evidence type="ECO:0000256" key="1">
    <source>
        <dbReference type="SAM" id="Phobius"/>
    </source>
</evidence>
<feature type="transmembrane region" description="Helical" evidence="1">
    <location>
        <begin position="79"/>
        <end position="96"/>
    </location>
</feature>
<protein>
    <submittedName>
        <fullName evidence="2">Uncharacterized protein</fullName>
    </submittedName>
</protein>
<reference evidence="2" key="1">
    <citation type="journal article" date="2014" name="Genome Announc.">
        <title>Draft Genome Sequences of Marine Flavobacterium Nonlabens Strains NR17, NR24, NR27, NR32, NR33, and Ara13.</title>
        <authorList>
            <person name="Nakanishi M."/>
            <person name="Meirelles P."/>
            <person name="Suzuki R."/>
            <person name="Takatani N."/>
            <person name="Mino S."/>
            <person name="Suda W."/>
            <person name="Oshima K."/>
            <person name="Hattori M."/>
            <person name="Ohkuma M."/>
            <person name="Hosokawa M."/>
            <person name="Miyashita K."/>
            <person name="Thompson F.L."/>
            <person name="Niwa A."/>
            <person name="Sawabe T."/>
            <person name="Sawabe T."/>
        </authorList>
    </citation>
    <scope>NUCLEOTIDE SEQUENCE [LARGE SCALE GENOMIC DNA]</scope>
    <source>
        <strain evidence="2">JCM 19294</strain>
    </source>
</reference>
<dbReference type="AlphaFoldDB" id="A0A090QKA7"/>
<dbReference type="STRING" id="319236.BST91_11140"/>